<feature type="domain" description="Protein kinase" evidence="8">
    <location>
        <begin position="138"/>
        <end position="471"/>
    </location>
</feature>
<dbReference type="EC" id="2.7.11.1" evidence="1"/>
<dbReference type="InterPro" id="IPR000719">
    <property type="entry name" value="Prot_kinase_dom"/>
</dbReference>
<evidence type="ECO:0000259" key="8">
    <source>
        <dbReference type="PROSITE" id="PS50011"/>
    </source>
</evidence>
<feature type="region of interest" description="Disordered" evidence="7">
    <location>
        <begin position="476"/>
        <end position="513"/>
    </location>
</feature>
<dbReference type="PANTHER" id="PTHR44167">
    <property type="entry name" value="OVARIAN-SPECIFIC SERINE/THREONINE-PROTEIN KINASE LOK-RELATED"/>
    <property type="match status" value="1"/>
</dbReference>
<keyword evidence="2" id="KW-0723">Serine/threonine-protein kinase</keyword>
<dbReference type="InterPro" id="IPR011009">
    <property type="entry name" value="Kinase-like_dom_sf"/>
</dbReference>
<keyword evidence="3" id="KW-0808">Transferase</keyword>
<comment type="caution">
    <text evidence="9">The sequence shown here is derived from an EMBL/GenBank/DDBJ whole genome shotgun (WGS) entry which is preliminary data.</text>
</comment>
<evidence type="ECO:0000256" key="1">
    <source>
        <dbReference type="ARBA" id="ARBA00012513"/>
    </source>
</evidence>
<dbReference type="PANTHER" id="PTHR44167:SF23">
    <property type="entry name" value="CDC7 KINASE, ISOFORM A-RELATED"/>
    <property type="match status" value="1"/>
</dbReference>
<evidence type="ECO:0000256" key="6">
    <source>
        <dbReference type="ARBA" id="ARBA00022840"/>
    </source>
</evidence>
<dbReference type="InterPro" id="IPR008271">
    <property type="entry name" value="Ser/Thr_kinase_AS"/>
</dbReference>
<evidence type="ECO:0000313" key="9">
    <source>
        <dbReference type="EMBL" id="PVD23931.1"/>
    </source>
</evidence>
<keyword evidence="4" id="KW-0547">Nucleotide-binding</keyword>
<dbReference type="PROSITE" id="PS00108">
    <property type="entry name" value="PROTEIN_KINASE_ST"/>
    <property type="match status" value="1"/>
</dbReference>
<feature type="compositionally biased region" description="Polar residues" evidence="7">
    <location>
        <begin position="29"/>
        <end position="40"/>
    </location>
</feature>
<keyword evidence="10" id="KW-1185">Reference proteome</keyword>
<evidence type="ECO:0000256" key="3">
    <source>
        <dbReference type="ARBA" id="ARBA00022679"/>
    </source>
</evidence>
<accession>A0A2T7NRX8</accession>
<dbReference type="EMBL" id="PZQS01000010">
    <property type="protein sequence ID" value="PVD23931.1"/>
    <property type="molecule type" value="Genomic_DNA"/>
</dbReference>
<protein>
    <recommendedName>
        <fullName evidence="1">non-specific serine/threonine protein kinase</fullName>
        <ecNumber evidence="1">2.7.11.1</ecNumber>
    </recommendedName>
</protein>
<evidence type="ECO:0000256" key="7">
    <source>
        <dbReference type="SAM" id="MobiDB-lite"/>
    </source>
</evidence>
<dbReference type="STRING" id="400727.A0A2T7NRX8"/>
<name>A0A2T7NRX8_POMCA</name>
<dbReference type="Proteomes" id="UP000245119">
    <property type="component" value="Linkage Group LG10"/>
</dbReference>
<dbReference type="OrthoDB" id="6155000at2759"/>
<feature type="region of interest" description="Disordered" evidence="7">
    <location>
        <begin position="21"/>
        <end position="40"/>
    </location>
</feature>
<dbReference type="Pfam" id="PF00069">
    <property type="entry name" value="Pkinase"/>
    <property type="match status" value="1"/>
</dbReference>
<dbReference type="GO" id="GO:0005524">
    <property type="term" value="F:ATP binding"/>
    <property type="evidence" value="ECO:0007669"/>
    <property type="project" value="UniProtKB-KW"/>
</dbReference>
<keyword evidence="6" id="KW-0067">ATP-binding</keyword>
<dbReference type="GO" id="GO:0044773">
    <property type="term" value="P:mitotic DNA damage checkpoint signaling"/>
    <property type="evidence" value="ECO:0007669"/>
    <property type="project" value="TreeGrafter"/>
</dbReference>
<gene>
    <name evidence="9" type="ORF">C0Q70_17207</name>
</gene>
<dbReference type="SUPFAM" id="SSF56112">
    <property type="entry name" value="Protein kinase-like (PK-like)"/>
    <property type="match status" value="1"/>
</dbReference>
<evidence type="ECO:0000256" key="4">
    <source>
        <dbReference type="ARBA" id="ARBA00022741"/>
    </source>
</evidence>
<keyword evidence="5" id="KW-0418">Kinase</keyword>
<dbReference type="GO" id="GO:0005634">
    <property type="term" value="C:nucleus"/>
    <property type="evidence" value="ECO:0007669"/>
    <property type="project" value="TreeGrafter"/>
</dbReference>
<reference evidence="9 10" key="1">
    <citation type="submission" date="2018-04" db="EMBL/GenBank/DDBJ databases">
        <title>The genome of golden apple snail Pomacea canaliculata provides insight into stress tolerance and invasive adaptation.</title>
        <authorList>
            <person name="Liu C."/>
            <person name="Liu B."/>
            <person name="Ren Y."/>
            <person name="Zhang Y."/>
            <person name="Wang H."/>
            <person name="Li S."/>
            <person name="Jiang F."/>
            <person name="Yin L."/>
            <person name="Zhang G."/>
            <person name="Qian W."/>
            <person name="Fan W."/>
        </authorList>
    </citation>
    <scope>NUCLEOTIDE SEQUENCE [LARGE SCALE GENOMIC DNA]</scope>
    <source>
        <strain evidence="9">SZHN2017</strain>
        <tissue evidence="9">Muscle</tissue>
    </source>
</reference>
<dbReference type="Gene3D" id="1.10.510.10">
    <property type="entry name" value="Transferase(Phosphotransferase) domain 1"/>
    <property type="match status" value="1"/>
</dbReference>
<organism evidence="9 10">
    <name type="scientific">Pomacea canaliculata</name>
    <name type="common">Golden apple snail</name>
    <dbReference type="NCBI Taxonomy" id="400727"/>
    <lineage>
        <taxon>Eukaryota</taxon>
        <taxon>Metazoa</taxon>
        <taxon>Spiralia</taxon>
        <taxon>Lophotrochozoa</taxon>
        <taxon>Mollusca</taxon>
        <taxon>Gastropoda</taxon>
        <taxon>Caenogastropoda</taxon>
        <taxon>Architaenioglossa</taxon>
        <taxon>Ampullarioidea</taxon>
        <taxon>Ampullariidae</taxon>
        <taxon>Pomacea</taxon>
    </lineage>
</organism>
<dbReference type="AlphaFoldDB" id="A0A2T7NRX8"/>
<evidence type="ECO:0000256" key="5">
    <source>
        <dbReference type="ARBA" id="ARBA00022777"/>
    </source>
</evidence>
<dbReference type="GO" id="GO:0004674">
    <property type="term" value="F:protein serine/threonine kinase activity"/>
    <property type="evidence" value="ECO:0007669"/>
    <property type="project" value="UniProtKB-KW"/>
</dbReference>
<evidence type="ECO:0000256" key="2">
    <source>
        <dbReference type="ARBA" id="ARBA00022527"/>
    </source>
</evidence>
<evidence type="ECO:0000313" key="10">
    <source>
        <dbReference type="Proteomes" id="UP000245119"/>
    </source>
</evidence>
<dbReference type="PROSITE" id="PS50011">
    <property type="entry name" value="PROTEIN_KINASE_DOM"/>
    <property type="match status" value="1"/>
</dbReference>
<proteinExistence type="predicted"/>
<sequence>MAARRRSSQIALRNQTLRLLETPLEDTDTPQFTYSDAKTLGTDTDSAWQRWRDKEDSDAGVSDDPDTKTHLDAEVHPCVTKYEAVQVPELNLLLNSASSSESSSDIDLHVSGSVADISQTSDRLLQGFLYGSPKRLHEYLMDILSCPNNFGIFSSKNLKPECEKGIWHYRPGKEYIILKKLHGPESHTTGVYLCQDKHTKATFIMKRISKSQRRLIGIEFLCQHTHDFLPEVYGVYKEEDTICIFLEYIQGGALENREWNIINIKEFAIKGLCVIQYLHSFDLVHGDIKVANLMLRNNTEPNSLVFVDFESAKHPQYILHRGGHTLQYLPQWYKEIQKHDKFHPVMKTADLWAFACILISLIQPNITNDPEAHHRLHGPWSKELAFIKQKCKECRQQSRICATCHNQFLLMLENKGKDILAIHLKHLMTMSINDPDWCRLRKLLEYLTDVNDVANMTAEEALRIVEDQSCVSGSDKAEISVNGGQAPRASSTWEPPSPRTAAPPQIPTSGWRQQQRQWLDWIGSGIAIR</sequence>
<dbReference type="SMART" id="SM00220">
    <property type="entry name" value="S_TKc"/>
    <property type="match status" value="1"/>
</dbReference>